<accession>A0A0A9B6I2</accession>
<sequence length="27" mass="3137">MKIVDASSNEKKLHTNLCQHFLNCFTN</sequence>
<proteinExistence type="predicted"/>
<dbReference type="AlphaFoldDB" id="A0A0A9B6I2"/>
<evidence type="ECO:0000313" key="1">
    <source>
        <dbReference type="EMBL" id="JAD54927.1"/>
    </source>
</evidence>
<protein>
    <submittedName>
        <fullName evidence="1">Uncharacterized protein</fullName>
    </submittedName>
</protein>
<name>A0A0A9B6I2_ARUDO</name>
<reference evidence="1" key="2">
    <citation type="journal article" date="2015" name="Data Brief">
        <title>Shoot transcriptome of the giant reed, Arundo donax.</title>
        <authorList>
            <person name="Barrero R.A."/>
            <person name="Guerrero F.D."/>
            <person name="Moolhuijzen P."/>
            <person name="Goolsby J.A."/>
            <person name="Tidwell J."/>
            <person name="Bellgard S.E."/>
            <person name="Bellgard M.I."/>
        </authorList>
    </citation>
    <scope>NUCLEOTIDE SEQUENCE</scope>
    <source>
        <tissue evidence="1">Shoot tissue taken approximately 20 cm above the soil surface</tissue>
    </source>
</reference>
<dbReference type="EMBL" id="GBRH01242968">
    <property type="protein sequence ID" value="JAD54927.1"/>
    <property type="molecule type" value="Transcribed_RNA"/>
</dbReference>
<reference evidence="1" key="1">
    <citation type="submission" date="2014-09" db="EMBL/GenBank/DDBJ databases">
        <authorList>
            <person name="Magalhaes I.L.F."/>
            <person name="Oliveira U."/>
            <person name="Santos F.R."/>
            <person name="Vidigal T.H.D.A."/>
            <person name="Brescovit A.D."/>
            <person name="Santos A.J."/>
        </authorList>
    </citation>
    <scope>NUCLEOTIDE SEQUENCE</scope>
    <source>
        <tissue evidence="1">Shoot tissue taken approximately 20 cm above the soil surface</tissue>
    </source>
</reference>
<organism evidence="1">
    <name type="scientific">Arundo donax</name>
    <name type="common">Giant reed</name>
    <name type="synonym">Donax arundinaceus</name>
    <dbReference type="NCBI Taxonomy" id="35708"/>
    <lineage>
        <taxon>Eukaryota</taxon>
        <taxon>Viridiplantae</taxon>
        <taxon>Streptophyta</taxon>
        <taxon>Embryophyta</taxon>
        <taxon>Tracheophyta</taxon>
        <taxon>Spermatophyta</taxon>
        <taxon>Magnoliopsida</taxon>
        <taxon>Liliopsida</taxon>
        <taxon>Poales</taxon>
        <taxon>Poaceae</taxon>
        <taxon>PACMAD clade</taxon>
        <taxon>Arundinoideae</taxon>
        <taxon>Arundineae</taxon>
        <taxon>Arundo</taxon>
    </lineage>
</organism>